<evidence type="ECO:0000256" key="5">
    <source>
        <dbReference type="ARBA" id="ARBA00032658"/>
    </source>
</evidence>
<keyword evidence="3 6" id="KW-1133">Transmembrane helix</keyword>
<dbReference type="GO" id="GO:0005737">
    <property type="term" value="C:cytoplasm"/>
    <property type="evidence" value="ECO:0007669"/>
    <property type="project" value="TreeGrafter"/>
</dbReference>
<evidence type="ECO:0000256" key="6">
    <source>
        <dbReference type="SAM" id="Phobius"/>
    </source>
</evidence>
<dbReference type="InterPro" id="IPR008915">
    <property type="entry name" value="Peptidase_M50"/>
</dbReference>
<evidence type="ECO:0000256" key="1">
    <source>
        <dbReference type="ARBA" id="ARBA00004127"/>
    </source>
</evidence>
<organism evidence="8 9">
    <name type="scientific">Rhizopogon vesiculosus</name>
    <dbReference type="NCBI Taxonomy" id="180088"/>
    <lineage>
        <taxon>Eukaryota</taxon>
        <taxon>Fungi</taxon>
        <taxon>Dikarya</taxon>
        <taxon>Basidiomycota</taxon>
        <taxon>Agaricomycotina</taxon>
        <taxon>Agaricomycetes</taxon>
        <taxon>Agaricomycetidae</taxon>
        <taxon>Boletales</taxon>
        <taxon>Suillineae</taxon>
        <taxon>Rhizopogonaceae</taxon>
        <taxon>Rhizopogon</taxon>
    </lineage>
</organism>
<name>A0A1J8QM53_9AGAM</name>
<dbReference type="GO" id="GO:0004222">
    <property type="term" value="F:metalloendopeptidase activity"/>
    <property type="evidence" value="ECO:0007669"/>
    <property type="project" value="InterPro"/>
</dbReference>
<dbReference type="GO" id="GO:0012505">
    <property type="term" value="C:endomembrane system"/>
    <property type="evidence" value="ECO:0007669"/>
    <property type="project" value="UniProtKB-SubCell"/>
</dbReference>
<proteinExistence type="predicted"/>
<dbReference type="Proteomes" id="UP000183567">
    <property type="component" value="Unassembled WGS sequence"/>
</dbReference>
<sequence>MRREGGDAVFNQVVVRPSILPKTMISLAGRVSRHFHLRMQTQAFNAYHDTFSSRLASRNNFRTRKFLLLLYDVGSILGVFGMFAALIVLIWTMGSLSSSALLRLTTPRTSTHLLKRAIEASGRAQTYSTVTHAVNPIIPGLTVPFKHLPLILLSLCISQVVHESGHAIAAAIHRIPILAAGASVTFIFPAAFVTLPSARVEELSSLDRLRVVTSGCFHNFTLWLTLLGVAWSGIGGWILSVGYEDVSARGLIAASVEVGSPLSIHLPIGSFITALDDISLDSSRDVWSGYLLGPTPAVYKQGWCVDTSLLTDDEQCCMNMNASERASSSSCFVSFESTAEKYCVDPVAILSKTQNRCDSSTLCLKSQSCIEPWGDGDLLRITVHHQGKDSVVLWSGPRYEVWEQVQTTHFSPRISVLPLGLPLVLADFLQYLKLTNLSLYLLNSLPLPALDGSQLLIILLEMAFTGWLHNPSTIVDIEALRTRRGRSHRSGMQQLLRTMDQSMNQIHDVALHKLEIVSSCLPSLDIPQTRSWSIYMLVTLEQVTQTCPNNGEAIGRTKFEMTERILQPCGPPPKKDDD</sequence>
<dbReference type="AlphaFoldDB" id="A0A1J8QM53"/>
<dbReference type="OrthoDB" id="7694678at2759"/>
<accession>A0A1J8QM53</accession>
<dbReference type="PANTHER" id="PTHR13325:SF3">
    <property type="entry name" value="MEMBRANE-BOUND TRANSCRIPTION FACTOR SITE-2 PROTEASE"/>
    <property type="match status" value="1"/>
</dbReference>
<keyword evidence="2 6" id="KW-0812">Transmembrane</keyword>
<comment type="caution">
    <text evidence="8">The sequence shown here is derived from an EMBL/GenBank/DDBJ whole genome shotgun (WGS) entry which is preliminary data.</text>
</comment>
<feature type="transmembrane region" description="Helical" evidence="6">
    <location>
        <begin position="66"/>
        <end position="91"/>
    </location>
</feature>
<feature type="domain" description="Peptidase M50" evidence="7">
    <location>
        <begin position="152"/>
        <end position="464"/>
    </location>
</feature>
<feature type="transmembrane region" description="Helical" evidence="6">
    <location>
        <begin position="175"/>
        <end position="195"/>
    </location>
</feature>
<keyword evidence="9" id="KW-1185">Reference proteome</keyword>
<dbReference type="STRING" id="180088.A0A1J8QM53"/>
<gene>
    <name evidence="8" type="ORF">AZE42_02439</name>
</gene>
<dbReference type="GO" id="GO:1905897">
    <property type="term" value="P:regulation of response to endoplasmic reticulum stress"/>
    <property type="evidence" value="ECO:0007669"/>
    <property type="project" value="TreeGrafter"/>
</dbReference>
<evidence type="ECO:0000313" key="9">
    <source>
        <dbReference type="Proteomes" id="UP000183567"/>
    </source>
</evidence>
<dbReference type="Pfam" id="PF02163">
    <property type="entry name" value="Peptidase_M50"/>
    <property type="match status" value="1"/>
</dbReference>
<feature type="transmembrane region" description="Helical" evidence="6">
    <location>
        <begin position="216"/>
        <end position="239"/>
    </location>
</feature>
<dbReference type="EMBL" id="LVVM01004465">
    <property type="protein sequence ID" value="OJA12860.1"/>
    <property type="molecule type" value="Genomic_DNA"/>
</dbReference>
<evidence type="ECO:0000259" key="7">
    <source>
        <dbReference type="Pfam" id="PF02163"/>
    </source>
</evidence>
<evidence type="ECO:0000256" key="4">
    <source>
        <dbReference type="ARBA" id="ARBA00023136"/>
    </source>
</evidence>
<evidence type="ECO:0000256" key="3">
    <source>
        <dbReference type="ARBA" id="ARBA00022989"/>
    </source>
</evidence>
<protein>
    <recommendedName>
        <fullName evidence="5">Endopeptidase S2P</fullName>
    </recommendedName>
</protein>
<reference evidence="8 9" key="1">
    <citation type="submission" date="2016-03" db="EMBL/GenBank/DDBJ databases">
        <title>Comparative genomics of the ectomycorrhizal sister species Rhizopogon vinicolor and Rhizopogon vesiculosus (Basidiomycota: Boletales) reveals a divergence of the mating type B locus.</title>
        <authorList>
            <person name="Mujic A.B."/>
            <person name="Kuo A."/>
            <person name="Tritt A."/>
            <person name="Lipzen A."/>
            <person name="Chen C."/>
            <person name="Johnson J."/>
            <person name="Sharma A."/>
            <person name="Barry K."/>
            <person name="Grigoriev I.V."/>
            <person name="Spatafora J.W."/>
        </authorList>
    </citation>
    <scope>NUCLEOTIDE SEQUENCE [LARGE SCALE GENOMIC DNA]</scope>
    <source>
        <strain evidence="8 9">AM-OR11-056</strain>
    </source>
</reference>
<dbReference type="PRINTS" id="PR01000">
    <property type="entry name" value="SREBPS2PTASE"/>
</dbReference>
<dbReference type="GO" id="GO:0016020">
    <property type="term" value="C:membrane"/>
    <property type="evidence" value="ECO:0007669"/>
    <property type="project" value="InterPro"/>
</dbReference>
<dbReference type="GO" id="GO:0031293">
    <property type="term" value="P:membrane protein intracellular domain proteolysis"/>
    <property type="evidence" value="ECO:0007669"/>
    <property type="project" value="TreeGrafter"/>
</dbReference>
<keyword evidence="4 6" id="KW-0472">Membrane</keyword>
<dbReference type="PANTHER" id="PTHR13325">
    <property type="entry name" value="PROTEASE M50 MEMBRANE-BOUND TRANSCRIPTION FACTOR SITE 2 PROTEASE"/>
    <property type="match status" value="1"/>
</dbReference>
<evidence type="ECO:0000256" key="2">
    <source>
        <dbReference type="ARBA" id="ARBA00022692"/>
    </source>
</evidence>
<comment type="subcellular location">
    <subcellularLocation>
        <location evidence="1">Endomembrane system</location>
        <topology evidence="1">Multi-pass membrane protein</topology>
    </subcellularLocation>
</comment>
<evidence type="ECO:0000313" key="8">
    <source>
        <dbReference type="EMBL" id="OJA12860.1"/>
    </source>
</evidence>
<dbReference type="InterPro" id="IPR001193">
    <property type="entry name" value="MBTPS2"/>
</dbReference>